<dbReference type="InterPro" id="IPR014710">
    <property type="entry name" value="RmlC-like_jellyroll"/>
</dbReference>
<protein>
    <submittedName>
        <fullName evidence="2">dTDP-4-dehydrorhamnose 3,5-epimerase</fullName>
    </submittedName>
</protein>
<comment type="similarity">
    <text evidence="1">Belongs to the dTDP-4-dehydrorhamnose 3,5-epimerase family.</text>
</comment>
<dbReference type="EMBL" id="BNAW01000003">
    <property type="protein sequence ID" value="GHF98964.1"/>
    <property type="molecule type" value="Genomic_DNA"/>
</dbReference>
<dbReference type="CDD" id="cd00438">
    <property type="entry name" value="cupin_RmlC"/>
    <property type="match status" value="1"/>
</dbReference>
<sequence length="210" mass="23008">MEIRELAVEGALEFTPSSYPDERGLFVAPFQGPALAQARGQGTFPVRQANQSRSRRGALRGVHYTRTPPGVAKYVSCAHGSALDIVVDLRVGSPTYGRWECVEMNQESFRSVYFPVGVGHAFIALEDDTVMSYMLNGSYVAENELAVSALDPRLALPIPDGLEMILSPRDRDAISLEDAARQGLLPEYARCVQLDAELRREGGSEYLKSA</sequence>
<comment type="caution">
    <text evidence="2">The sequence shown here is derived from an EMBL/GenBank/DDBJ whole genome shotgun (WGS) entry which is preliminary data.</text>
</comment>
<keyword evidence="3" id="KW-1185">Reference proteome</keyword>
<dbReference type="Pfam" id="PF00908">
    <property type="entry name" value="dTDP_sugar_isom"/>
    <property type="match status" value="1"/>
</dbReference>
<dbReference type="InterPro" id="IPR011051">
    <property type="entry name" value="RmlC_Cupin_sf"/>
</dbReference>
<dbReference type="PANTHER" id="PTHR21047:SF2">
    <property type="entry name" value="THYMIDINE DIPHOSPHO-4-KETO-RHAMNOSE 3,5-EPIMERASE"/>
    <property type="match status" value="1"/>
</dbReference>
<dbReference type="SUPFAM" id="SSF51182">
    <property type="entry name" value="RmlC-like cupins"/>
    <property type="match status" value="1"/>
</dbReference>
<name>A0ABQ3K2F1_9PSEU</name>
<dbReference type="Gene3D" id="2.60.120.10">
    <property type="entry name" value="Jelly Rolls"/>
    <property type="match status" value="1"/>
</dbReference>
<reference evidence="3" key="1">
    <citation type="journal article" date="2019" name="Int. J. Syst. Evol. Microbiol.">
        <title>The Global Catalogue of Microorganisms (GCM) 10K type strain sequencing project: providing services to taxonomists for standard genome sequencing and annotation.</title>
        <authorList>
            <consortium name="The Broad Institute Genomics Platform"/>
            <consortium name="The Broad Institute Genome Sequencing Center for Infectious Disease"/>
            <person name="Wu L."/>
            <person name="Ma J."/>
        </authorList>
    </citation>
    <scope>NUCLEOTIDE SEQUENCE [LARGE SCALE GENOMIC DNA]</scope>
    <source>
        <strain evidence="3">CGMCC 4.7680</strain>
    </source>
</reference>
<evidence type="ECO:0000256" key="1">
    <source>
        <dbReference type="ARBA" id="ARBA00010154"/>
    </source>
</evidence>
<accession>A0ABQ3K2F1</accession>
<dbReference type="InterPro" id="IPR000888">
    <property type="entry name" value="RmlC-like"/>
</dbReference>
<gene>
    <name evidence="2" type="primary">rfbC</name>
    <name evidence="2" type="ORF">GCM10017567_12250</name>
</gene>
<proteinExistence type="inferred from homology"/>
<evidence type="ECO:0000313" key="2">
    <source>
        <dbReference type="EMBL" id="GHF98964.1"/>
    </source>
</evidence>
<dbReference type="RefSeq" id="WP_191307044.1">
    <property type="nucleotide sequence ID" value="NZ_BNAW01000003.1"/>
</dbReference>
<dbReference type="PANTHER" id="PTHR21047">
    <property type="entry name" value="DTDP-6-DEOXY-D-GLUCOSE-3,5 EPIMERASE"/>
    <property type="match status" value="1"/>
</dbReference>
<evidence type="ECO:0000313" key="3">
    <source>
        <dbReference type="Proteomes" id="UP000649955"/>
    </source>
</evidence>
<organism evidence="2 3">
    <name type="scientific">Amycolatopsis bullii</name>
    <dbReference type="NCBI Taxonomy" id="941987"/>
    <lineage>
        <taxon>Bacteria</taxon>
        <taxon>Bacillati</taxon>
        <taxon>Actinomycetota</taxon>
        <taxon>Actinomycetes</taxon>
        <taxon>Pseudonocardiales</taxon>
        <taxon>Pseudonocardiaceae</taxon>
        <taxon>Amycolatopsis</taxon>
    </lineage>
</organism>
<dbReference type="Proteomes" id="UP000649955">
    <property type="component" value="Unassembled WGS sequence"/>
</dbReference>